<name>A0A975GN49_9BACT</name>
<dbReference type="GO" id="GO:0006313">
    <property type="term" value="P:DNA transposition"/>
    <property type="evidence" value="ECO:0007669"/>
    <property type="project" value="InterPro"/>
</dbReference>
<accession>A0A975GN49</accession>
<reference evidence="2" key="1">
    <citation type="journal article" date="2021" name="Microb. Physiol.">
        <title>Proteogenomic Insights into the Physiology of Marine, Sulfate-Reducing, Filamentous Desulfonema limicola and Desulfonema magnum.</title>
        <authorList>
            <person name="Schnaars V."/>
            <person name="Wohlbrand L."/>
            <person name="Scheve S."/>
            <person name="Hinrichs C."/>
            <person name="Reinhardt R."/>
            <person name="Rabus R."/>
        </authorList>
    </citation>
    <scope>NUCLEOTIDE SEQUENCE</scope>
    <source>
        <strain evidence="2">4be13</strain>
    </source>
</reference>
<dbReference type="AlphaFoldDB" id="A0A975GN49"/>
<sequence length="85" mass="10109">MTFKIRELWYKKIKNGEIIMNEIICFRCNSENIVRNGNTSYGKPRYMCKDCRRHFVENPAKEKISVEKKELIDKLLLERLSLAGI</sequence>
<dbReference type="EMBL" id="CP061800">
    <property type="protein sequence ID" value="QTA87387.1"/>
    <property type="molecule type" value="Genomic_DNA"/>
</dbReference>
<gene>
    <name evidence="2" type="ORF">dnm_034200</name>
</gene>
<keyword evidence="3" id="KW-1185">Reference proteome</keyword>
<dbReference type="InterPro" id="IPR003220">
    <property type="entry name" value="InsA_N_dom_Znf"/>
</dbReference>
<dbReference type="Proteomes" id="UP000663722">
    <property type="component" value="Chromosome"/>
</dbReference>
<evidence type="ECO:0000259" key="1">
    <source>
        <dbReference type="Pfam" id="PF03811"/>
    </source>
</evidence>
<dbReference type="KEGG" id="dmm:dnm_034200"/>
<proteinExistence type="predicted"/>
<organism evidence="2 3">
    <name type="scientific">Desulfonema magnum</name>
    <dbReference type="NCBI Taxonomy" id="45655"/>
    <lineage>
        <taxon>Bacteria</taxon>
        <taxon>Pseudomonadati</taxon>
        <taxon>Thermodesulfobacteriota</taxon>
        <taxon>Desulfobacteria</taxon>
        <taxon>Desulfobacterales</taxon>
        <taxon>Desulfococcaceae</taxon>
        <taxon>Desulfonema</taxon>
    </lineage>
</organism>
<evidence type="ECO:0000313" key="3">
    <source>
        <dbReference type="Proteomes" id="UP000663722"/>
    </source>
</evidence>
<feature type="domain" description="InsA N-terminal zinc ribbon" evidence="1">
    <location>
        <begin position="23"/>
        <end position="52"/>
    </location>
</feature>
<dbReference type="Pfam" id="PF03811">
    <property type="entry name" value="Zn_ribbon_InsA"/>
    <property type="match status" value="1"/>
</dbReference>
<evidence type="ECO:0000313" key="2">
    <source>
        <dbReference type="EMBL" id="QTA87387.1"/>
    </source>
</evidence>
<protein>
    <submittedName>
        <fullName evidence="2">Transposase domain-containing protein</fullName>
    </submittedName>
</protein>